<keyword evidence="2" id="KW-0472">Membrane</keyword>
<comment type="caution">
    <text evidence="3">The sequence shown here is derived from an EMBL/GenBank/DDBJ whole genome shotgun (WGS) entry which is preliminary data.</text>
</comment>
<dbReference type="Proteomes" id="UP001142055">
    <property type="component" value="Chromosome 2"/>
</dbReference>
<gene>
    <name evidence="3" type="ORF">RDWZM_006743</name>
</gene>
<keyword evidence="2" id="KW-0812">Transmembrane</keyword>
<feature type="region of interest" description="Disordered" evidence="1">
    <location>
        <begin position="49"/>
        <end position="116"/>
    </location>
</feature>
<organism evidence="3 4">
    <name type="scientific">Blomia tropicalis</name>
    <name type="common">Mite</name>
    <dbReference type="NCBI Taxonomy" id="40697"/>
    <lineage>
        <taxon>Eukaryota</taxon>
        <taxon>Metazoa</taxon>
        <taxon>Ecdysozoa</taxon>
        <taxon>Arthropoda</taxon>
        <taxon>Chelicerata</taxon>
        <taxon>Arachnida</taxon>
        <taxon>Acari</taxon>
        <taxon>Acariformes</taxon>
        <taxon>Sarcoptiformes</taxon>
        <taxon>Astigmata</taxon>
        <taxon>Glycyphagoidea</taxon>
        <taxon>Echimyopodidae</taxon>
        <taxon>Blomia</taxon>
    </lineage>
</organism>
<name>A0A9Q0RPL3_BLOTA</name>
<accession>A0A9Q0RPL3</accession>
<dbReference type="Pfam" id="PF14963">
    <property type="entry name" value="Get2_like"/>
    <property type="match status" value="1"/>
</dbReference>
<dbReference type="AlphaFoldDB" id="A0A9Q0RPL3"/>
<dbReference type="OMA" id="DAHRSEC"/>
<evidence type="ECO:0000256" key="1">
    <source>
        <dbReference type="SAM" id="MobiDB-lite"/>
    </source>
</evidence>
<evidence type="ECO:0000313" key="4">
    <source>
        <dbReference type="Proteomes" id="UP001142055"/>
    </source>
</evidence>
<evidence type="ECO:0000256" key="2">
    <source>
        <dbReference type="SAM" id="Phobius"/>
    </source>
</evidence>
<keyword evidence="4" id="KW-1185">Reference proteome</keyword>
<keyword evidence="2" id="KW-1133">Transmembrane helix</keyword>
<protein>
    <submittedName>
        <fullName evidence="3">Uncharacterized protein</fullName>
    </submittedName>
</protein>
<dbReference type="EMBL" id="JAPWDV010000002">
    <property type="protein sequence ID" value="KAJ6220931.1"/>
    <property type="molecule type" value="Genomic_DNA"/>
</dbReference>
<feature type="compositionally biased region" description="Polar residues" evidence="1">
    <location>
        <begin position="84"/>
        <end position="113"/>
    </location>
</feature>
<reference evidence="3" key="1">
    <citation type="submission" date="2022-12" db="EMBL/GenBank/DDBJ databases">
        <title>Genome assemblies of Blomia tropicalis.</title>
        <authorList>
            <person name="Cui Y."/>
        </authorList>
    </citation>
    <scope>NUCLEOTIDE SEQUENCE</scope>
    <source>
        <tissue evidence="3">Adult mites</tissue>
    </source>
</reference>
<sequence>MTESAAEKRARLRRMKILVDSERRLNRIIDGNSQQIPNEIPSIDSNCDIDQQTNQSQDSGNLSNLVNCGNQNQPAAATTTTTTNQSQFESNNNKNSCNTRQSRTANHVPTPRQTEPFPRKVSLISSPIHYKTLQLSKQYHSMLNHPNIINNLRCNSSQKLMLILVLFAFIGSCFNLNIPMLFISYFSVKQAYNGIYKRVWFENLTTFNVMKELFTFIFSYIII</sequence>
<evidence type="ECO:0000313" key="3">
    <source>
        <dbReference type="EMBL" id="KAJ6220931.1"/>
    </source>
</evidence>
<dbReference type="InterPro" id="IPR016719">
    <property type="entry name" value="CAMLG"/>
</dbReference>
<proteinExistence type="predicted"/>
<feature type="transmembrane region" description="Helical" evidence="2">
    <location>
        <begin position="160"/>
        <end position="188"/>
    </location>
</feature>
<feature type="compositionally biased region" description="Polar residues" evidence="1">
    <location>
        <begin position="49"/>
        <end position="74"/>
    </location>
</feature>